<reference evidence="1" key="1">
    <citation type="submission" date="2021-06" db="EMBL/GenBank/DDBJ databases">
        <authorList>
            <person name="Kallberg Y."/>
            <person name="Tangrot J."/>
            <person name="Rosling A."/>
        </authorList>
    </citation>
    <scope>NUCLEOTIDE SEQUENCE</scope>
    <source>
        <strain evidence="1">IN212</strain>
    </source>
</reference>
<proteinExistence type="predicted"/>
<accession>A0A9N9JMG3</accession>
<keyword evidence="2" id="KW-1185">Reference proteome</keyword>
<comment type="caution">
    <text evidence="1">The sequence shown here is derived from an EMBL/GenBank/DDBJ whole genome shotgun (WGS) entry which is preliminary data.</text>
</comment>
<dbReference type="EMBL" id="CAJVPZ010058434">
    <property type="protein sequence ID" value="CAG8788012.1"/>
    <property type="molecule type" value="Genomic_DNA"/>
</dbReference>
<name>A0A9N9JMG3_9GLOM</name>
<evidence type="ECO:0000313" key="2">
    <source>
        <dbReference type="Proteomes" id="UP000789396"/>
    </source>
</evidence>
<sequence>MSTTKFVVTTQEEFKTKGSAKRNSNEKSISQNEILNLLEHFVSVINYIYERVQVIEATISKNSETNSNEQYTLNQIHPDGYLEYSENNIASMLFELNQRIQNIERAQNIEEVQDEEP</sequence>
<evidence type="ECO:0000313" key="1">
    <source>
        <dbReference type="EMBL" id="CAG8788012.1"/>
    </source>
</evidence>
<organism evidence="1 2">
    <name type="scientific">Racocetra fulgida</name>
    <dbReference type="NCBI Taxonomy" id="60492"/>
    <lineage>
        <taxon>Eukaryota</taxon>
        <taxon>Fungi</taxon>
        <taxon>Fungi incertae sedis</taxon>
        <taxon>Mucoromycota</taxon>
        <taxon>Glomeromycotina</taxon>
        <taxon>Glomeromycetes</taxon>
        <taxon>Diversisporales</taxon>
        <taxon>Gigasporaceae</taxon>
        <taxon>Racocetra</taxon>
    </lineage>
</organism>
<dbReference type="Proteomes" id="UP000789396">
    <property type="component" value="Unassembled WGS sequence"/>
</dbReference>
<protein>
    <submittedName>
        <fullName evidence="1">1257_t:CDS:1</fullName>
    </submittedName>
</protein>
<gene>
    <name evidence="1" type="ORF">RFULGI_LOCUS16455</name>
</gene>
<dbReference type="AlphaFoldDB" id="A0A9N9JMG3"/>